<evidence type="ECO:0000313" key="2">
    <source>
        <dbReference type="EMBL" id="GJD53684.1"/>
    </source>
</evidence>
<organism evidence="2 3">
    <name type="scientific">Methylobacterium crusticola</name>
    <dbReference type="NCBI Taxonomy" id="1697972"/>
    <lineage>
        <taxon>Bacteria</taxon>
        <taxon>Pseudomonadati</taxon>
        <taxon>Pseudomonadota</taxon>
        <taxon>Alphaproteobacteria</taxon>
        <taxon>Hyphomicrobiales</taxon>
        <taxon>Methylobacteriaceae</taxon>
        <taxon>Methylobacterium</taxon>
    </lineage>
</organism>
<feature type="domain" description="YjiS-like" evidence="1">
    <location>
        <begin position="6"/>
        <end position="38"/>
    </location>
</feature>
<evidence type="ECO:0000259" key="1">
    <source>
        <dbReference type="Pfam" id="PF06568"/>
    </source>
</evidence>
<sequence>MLISLLLDRLARYMRSRRASHELRRLDDRELADIGLLRTSREAGRAGLVRIR</sequence>
<dbReference type="Proteomes" id="UP001055167">
    <property type="component" value="Unassembled WGS sequence"/>
</dbReference>
<accession>A0ABQ4R8Y6</accession>
<dbReference type="Pfam" id="PF06568">
    <property type="entry name" value="YjiS-like"/>
    <property type="match status" value="1"/>
</dbReference>
<dbReference type="InterPro" id="IPR009506">
    <property type="entry name" value="YjiS-like"/>
</dbReference>
<reference evidence="2" key="2">
    <citation type="submission" date="2021-08" db="EMBL/GenBank/DDBJ databases">
        <authorList>
            <person name="Tani A."/>
            <person name="Ola A."/>
            <person name="Ogura Y."/>
            <person name="Katsura K."/>
            <person name="Hayashi T."/>
        </authorList>
    </citation>
    <scope>NUCLEOTIDE SEQUENCE</scope>
    <source>
        <strain evidence="2">KCTC 52305</strain>
    </source>
</reference>
<evidence type="ECO:0000313" key="3">
    <source>
        <dbReference type="Proteomes" id="UP001055167"/>
    </source>
</evidence>
<reference evidence="2" key="1">
    <citation type="journal article" date="2021" name="Front. Microbiol.">
        <title>Comprehensive Comparative Genomics and Phenotyping of Methylobacterium Species.</title>
        <authorList>
            <person name="Alessa O."/>
            <person name="Ogura Y."/>
            <person name="Fujitani Y."/>
            <person name="Takami H."/>
            <person name="Hayashi T."/>
            <person name="Sahin N."/>
            <person name="Tani A."/>
        </authorList>
    </citation>
    <scope>NUCLEOTIDE SEQUENCE</scope>
    <source>
        <strain evidence="2">KCTC 52305</strain>
    </source>
</reference>
<gene>
    <name evidence="2" type="ORF">OPKNFCMD_6461</name>
</gene>
<proteinExistence type="predicted"/>
<protein>
    <recommendedName>
        <fullName evidence="1">YjiS-like domain-containing protein</fullName>
    </recommendedName>
</protein>
<keyword evidence="3" id="KW-1185">Reference proteome</keyword>
<name>A0ABQ4R8Y6_9HYPH</name>
<comment type="caution">
    <text evidence="2">The sequence shown here is derived from an EMBL/GenBank/DDBJ whole genome shotgun (WGS) entry which is preliminary data.</text>
</comment>
<dbReference type="EMBL" id="BPQH01000034">
    <property type="protein sequence ID" value="GJD53684.1"/>
    <property type="molecule type" value="Genomic_DNA"/>
</dbReference>
<dbReference type="RefSeq" id="WP_128565523.1">
    <property type="nucleotide sequence ID" value="NZ_BPQH01000034.1"/>
</dbReference>